<feature type="chain" id="PRO_5016079489" description="Lipid/polyisoprenoid-binding YceI-like domain-containing protein" evidence="1">
    <location>
        <begin position="27"/>
        <end position="199"/>
    </location>
</feature>
<proteinExistence type="predicted"/>
<feature type="domain" description="Lipid/polyisoprenoid-binding YceI-like" evidence="2">
    <location>
        <begin position="30"/>
        <end position="197"/>
    </location>
</feature>
<feature type="signal peptide" evidence="1">
    <location>
        <begin position="1"/>
        <end position="26"/>
    </location>
</feature>
<dbReference type="InterPro" id="IPR007372">
    <property type="entry name" value="Lipid/polyisoprenoid-bd_YceI"/>
</dbReference>
<name>A0A2U8GN80_9RHOO</name>
<dbReference type="EMBL" id="CP022187">
    <property type="protein sequence ID" value="AWI75091.1"/>
    <property type="molecule type" value="Genomic_DNA"/>
</dbReference>
<dbReference type="KEGG" id="acom:CEW83_07555"/>
<dbReference type="AlphaFoldDB" id="A0A2U8GN80"/>
<evidence type="ECO:0000313" key="3">
    <source>
        <dbReference type="EMBL" id="AWI75091.1"/>
    </source>
</evidence>
<evidence type="ECO:0000256" key="1">
    <source>
        <dbReference type="SAM" id="SignalP"/>
    </source>
</evidence>
<keyword evidence="1" id="KW-0732">Signal</keyword>
<dbReference type="SUPFAM" id="SSF101874">
    <property type="entry name" value="YceI-like"/>
    <property type="match status" value="1"/>
</dbReference>
<dbReference type="PANTHER" id="PTHR34406">
    <property type="entry name" value="PROTEIN YCEI"/>
    <property type="match status" value="1"/>
</dbReference>
<dbReference type="RefSeq" id="WP_108948799.1">
    <property type="nucleotide sequence ID" value="NZ_CP022187.1"/>
</dbReference>
<evidence type="ECO:0000259" key="2">
    <source>
        <dbReference type="SMART" id="SM00867"/>
    </source>
</evidence>
<keyword evidence="4" id="KW-1185">Reference proteome</keyword>
<dbReference type="Pfam" id="PF04264">
    <property type="entry name" value="YceI"/>
    <property type="match status" value="1"/>
</dbReference>
<accession>A0A2U8GN80</accession>
<evidence type="ECO:0000313" key="4">
    <source>
        <dbReference type="Proteomes" id="UP000244930"/>
    </source>
</evidence>
<organism evidence="3 4">
    <name type="scientific">Parazoarcus communis</name>
    <dbReference type="NCBI Taxonomy" id="41977"/>
    <lineage>
        <taxon>Bacteria</taxon>
        <taxon>Pseudomonadati</taxon>
        <taxon>Pseudomonadota</taxon>
        <taxon>Betaproteobacteria</taxon>
        <taxon>Rhodocyclales</taxon>
        <taxon>Zoogloeaceae</taxon>
        <taxon>Parazoarcus</taxon>
    </lineage>
</organism>
<gene>
    <name evidence="3" type="ORF">CEW83_07555</name>
</gene>
<reference evidence="3 4" key="1">
    <citation type="submission" date="2017-06" db="EMBL/GenBank/DDBJ databases">
        <title>Azoarcus.</title>
        <authorList>
            <person name="Woo J.-H."/>
            <person name="Kim H.-S."/>
        </authorList>
    </citation>
    <scope>NUCLEOTIDE SEQUENCE [LARGE SCALE GENOMIC DNA]</scope>
    <source>
        <strain evidence="3 4">TSPY31</strain>
    </source>
</reference>
<protein>
    <recommendedName>
        <fullName evidence="2">Lipid/polyisoprenoid-binding YceI-like domain-containing protein</fullName>
    </recommendedName>
</protein>
<dbReference type="InterPro" id="IPR036761">
    <property type="entry name" value="TTHA0802/YceI-like_sf"/>
</dbReference>
<dbReference type="PANTHER" id="PTHR34406:SF1">
    <property type="entry name" value="PROTEIN YCEI"/>
    <property type="match status" value="1"/>
</dbReference>
<dbReference type="Proteomes" id="UP000244930">
    <property type="component" value="Chromosome"/>
</dbReference>
<dbReference type="Gene3D" id="2.40.128.110">
    <property type="entry name" value="Lipid/polyisoprenoid-binding, YceI-like"/>
    <property type="match status" value="1"/>
</dbReference>
<dbReference type="SMART" id="SM00867">
    <property type="entry name" value="YceI"/>
    <property type="match status" value="1"/>
</dbReference>
<sequence>MNTLRFSSKLLFALLLSAAGMPAALAAPQTYEIDPEHFSIGFQVQHVGYASVIGLFLEAGGQFVYDEDTRQLSSGRVVVAADSVFTNHKKRDGHLRDRDFLQAKRYPEIVFEASKFTPGENSTGKLEGMLTLRGETRPVVLDVTLNKAASYPFGHRKHTLGISARTTLLRSEWGMTYAVKDDMVSDQVEMRFELEAVRQ</sequence>